<evidence type="ECO:0000256" key="2">
    <source>
        <dbReference type="ARBA" id="ARBA00022692"/>
    </source>
</evidence>
<evidence type="ECO:0000256" key="4">
    <source>
        <dbReference type="ARBA" id="ARBA00022989"/>
    </source>
</evidence>
<comment type="similarity">
    <text evidence="6">Belongs to the DESIGUAL family.</text>
</comment>
<evidence type="ECO:0000256" key="7">
    <source>
        <dbReference type="SAM" id="Phobius"/>
    </source>
</evidence>
<keyword evidence="4 7" id="KW-1133">Transmembrane helix</keyword>
<dbReference type="InterPro" id="IPR052222">
    <property type="entry name" value="DESIGUAL"/>
</dbReference>
<dbReference type="PANTHER" id="PTHR31769">
    <property type="entry name" value="OS07G0462200 PROTEIN-RELATED"/>
    <property type="match status" value="1"/>
</dbReference>
<dbReference type="Pfam" id="PF06749">
    <property type="entry name" value="DUF1218"/>
    <property type="match status" value="1"/>
</dbReference>
<evidence type="ECO:0000256" key="1">
    <source>
        <dbReference type="ARBA" id="ARBA00004127"/>
    </source>
</evidence>
<protein>
    <submittedName>
        <fullName evidence="8">Uncharacterized protein</fullName>
    </submittedName>
</protein>
<dbReference type="Proteomes" id="UP000825729">
    <property type="component" value="Unassembled WGS sequence"/>
</dbReference>
<dbReference type="GO" id="GO:0012505">
    <property type="term" value="C:endomembrane system"/>
    <property type="evidence" value="ECO:0007669"/>
    <property type="project" value="UniProtKB-SubCell"/>
</dbReference>
<feature type="transmembrane region" description="Helical" evidence="7">
    <location>
        <begin position="132"/>
        <end position="154"/>
    </location>
</feature>
<gene>
    <name evidence="8" type="ORF">H6P81_010506</name>
</gene>
<evidence type="ECO:0000256" key="3">
    <source>
        <dbReference type="ARBA" id="ARBA00022729"/>
    </source>
</evidence>
<dbReference type="AlphaFoldDB" id="A0AAV7ESC5"/>
<dbReference type="InterPro" id="IPR009606">
    <property type="entry name" value="DEAL/Modifying_wall_lignin1/2"/>
</dbReference>
<evidence type="ECO:0000313" key="8">
    <source>
        <dbReference type="EMBL" id="KAG9450541.1"/>
    </source>
</evidence>
<keyword evidence="9" id="KW-1185">Reference proteome</keyword>
<accession>A0AAV7ESC5</accession>
<comment type="caution">
    <text evidence="8">The sequence shown here is derived from an EMBL/GenBank/DDBJ whole genome shotgun (WGS) entry which is preliminary data.</text>
</comment>
<comment type="subcellular location">
    <subcellularLocation>
        <location evidence="1">Endomembrane system</location>
        <topology evidence="1">Multi-pass membrane protein</topology>
    </subcellularLocation>
</comment>
<proteinExistence type="inferred from homology"/>
<organism evidence="8 9">
    <name type="scientific">Aristolochia fimbriata</name>
    <name type="common">White veined hardy Dutchman's pipe vine</name>
    <dbReference type="NCBI Taxonomy" id="158543"/>
    <lineage>
        <taxon>Eukaryota</taxon>
        <taxon>Viridiplantae</taxon>
        <taxon>Streptophyta</taxon>
        <taxon>Embryophyta</taxon>
        <taxon>Tracheophyta</taxon>
        <taxon>Spermatophyta</taxon>
        <taxon>Magnoliopsida</taxon>
        <taxon>Magnoliidae</taxon>
        <taxon>Piperales</taxon>
        <taxon>Aristolochiaceae</taxon>
        <taxon>Aristolochia</taxon>
    </lineage>
</organism>
<keyword evidence="3" id="KW-0732">Signal</keyword>
<reference evidence="8 9" key="1">
    <citation type="submission" date="2021-07" db="EMBL/GenBank/DDBJ databases">
        <title>The Aristolochia fimbriata genome: insights into angiosperm evolution, floral development and chemical biosynthesis.</title>
        <authorList>
            <person name="Jiao Y."/>
        </authorList>
    </citation>
    <scope>NUCLEOTIDE SEQUENCE [LARGE SCALE GENOMIC DNA]</scope>
    <source>
        <strain evidence="8">IBCAS-2021</strain>
        <tissue evidence="8">Leaf</tissue>
    </source>
</reference>
<feature type="transmembrane region" description="Helical" evidence="7">
    <location>
        <begin position="174"/>
        <end position="198"/>
    </location>
</feature>
<feature type="transmembrane region" description="Helical" evidence="7">
    <location>
        <begin position="21"/>
        <end position="44"/>
    </location>
</feature>
<dbReference type="EMBL" id="JAINDJ010000004">
    <property type="protein sequence ID" value="KAG9450541.1"/>
    <property type="molecule type" value="Genomic_DNA"/>
</dbReference>
<sequence>MAVTHADLEIRRRSRDLGGKAGTAVVVLCVLCGLLGFVFCVLAESSRSTATWEFVSTGKKRTALRCIYSGSGEVALLYGSGGFVTLAVAMLVQHTYIWLAISNKKAKSTSTHRGNFSSSHSFINLFTREASVVFLLAWVCFAVAEVLLLIGIAVESIHLKRWREPRDGCVVVRRWSFLAAGVFDLTTVIFATSFYLLVLRMKRERDEEIAVRNEVIEAADRFSANATALRPPTAASSSAPAPNPNLSEGDASIVVSKLIT</sequence>
<keyword evidence="5 7" id="KW-0472">Membrane</keyword>
<keyword evidence="2 7" id="KW-0812">Transmembrane</keyword>
<evidence type="ECO:0000313" key="9">
    <source>
        <dbReference type="Proteomes" id="UP000825729"/>
    </source>
</evidence>
<feature type="transmembrane region" description="Helical" evidence="7">
    <location>
        <begin position="75"/>
        <end position="99"/>
    </location>
</feature>
<evidence type="ECO:0000256" key="5">
    <source>
        <dbReference type="ARBA" id="ARBA00023136"/>
    </source>
</evidence>
<evidence type="ECO:0000256" key="6">
    <source>
        <dbReference type="ARBA" id="ARBA00029467"/>
    </source>
</evidence>
<name>A0AAV7ESC5_ARIFI</name>